<reference evidence="2" key="1">
    <citation type="submission" date="2017-04" db="EMBL/GenBank/DDBJ databases">
        <title>Genome evolution of the luminous symbionts of deep sea anglerfish.</title>
        <authorList>
            <person name="Hendry T.A."/>
        </authorList>
    </citation>
    <scope>NUCLEOTIDE SEQUENCE [LARGE SCALE GENOMIC DNA]</scope>
</reference>
<accession>A0A2A5T7U7</accession>
<dbReference type="AlphaFoldDB" id="A0A2A5T7U7"/>
<gene>
    <name evidence="1" type="ORF">BTN49_0049</name>
</gene>
<proteinExistence type="predicted"/>
<evidence type="ECO:0000313" key="1">
    <source>
        <dbReference type="EMBL" id="PCS24231.1"/>
    </source>
</evidence>
<sequence length="62" mass="7222">MMTIVIAFHQSGYRDFKTYYIHFFAATSLSIKQSLYGLPSLICPNDKFITTYTFSNIKFIKV</sequence>
<dbReference type="Proteomes" id="UP000219020">
    <property type="component" value="Unassembled WGS sequence"/>
</dbReference>
<evidence type="ECO:0000313" key="2">
    <source>
        <dbReference type="Proteomes" id="UP000219020"/>
    </source>
</evidence>
<organism evidence="1 2">
    <name type="scientific">Candidatus Enterovibrio escicola</name>
    <dbReference type="NCBI Taxonomy" id="1927127"/>
    <lineage>
        <taxon>Bacteria</taxon>
        <taxon>Pseudomonadati</taxon>
        <taxon>Pseudomonadota</taxon>
        <taxon>Gammaproteobacteria</taxon>
        <taxon>Vibrionales</taxon>
        <taxon>Vibrionaceae</taxon>
        <taxon>Enterovibrio</taxon>
    </lineage>
</organism>
<keyword evidence="2" id="KW-1185">Reference proteome</keyword>
<name>A0A2A5T7U7_9GAMM</name>
<dbReference type="EMBL" id="NBYY01000002">
    <property type="protein sequence ID" value="PCS24231.1"/>
    <property type="molecule type" value="Genomic_DNA"/>
</dbReference>
<protein>
    <submittedName>
        <fullName evidence="1">Mobile element protein</fullName>
    </submittedName>
</protein>
<comment type="caution">
    <text evidence="1">The sequence shown here is derived from an EMBL/GenBank/DDBJ whole genome shotgun (WGS) entry which is preliminary data.</text>
</comment>